<evidence type="ECO:0000313" key="5">
    <source>
        <dbReference type="Proteomes" id="UP000620104"/>
    </source>
</evidence>
<dbReference type="AlphaFoldDB" id="A0A8H3TNQ5"/>
<organism evidence="4 5">
    <name type="scientific">Naganishia liquefaciens</name>
    <dbReference type="NCBI Taxonomy" id="104408"/>
    <lineage>
        <taxon>Eukaryota</taxon>
        <taxon>Fungi</taxon>
        <taxon>Dikarya</taxon>
        <taxon>Basidiomycota</taxon>
        <taxon>Agaricomycotina</taxon>
        <taxon>Tremellomycetes</taxon>
        <taxon>Filobasidiales</taxon>
        <taxon>Filobasidiaceae</taxon>
        <taxon>Naganishia</taxon>
    </lineage>
</organism>
<dbReference type="SUPFAM" id="SSF53067">
    <property type="entry name" value="Actin-like ATPase domain"/>
    <property type="match status" value="2"/>
</dbReference>
<evidence type="ECO:0000256" key="3">
    <source>
        <dbReference type="SAM" id="MobiDB-lite"/>
    </source>
</evidence>
<dbReference type="EMBL" id="BLZA01000002">
    <property type="protein sequence ID" value="GHJ83715.1"/>
    <property type="molecule type" value="Genomic_DNA"/>
</dbReference>
<evidence type="ECO:0000256" key="1">
    <source>
        <dbReference type="RuleBase" id="RU000487"/>
    </source>
</evidence>
<proteinExistence type="inferred from homology"/>
<feature type="coiled-coil region" evidence="2">
    <location>
        <begin position="323"/>
        <end position="350"/>
    </location>
</feature>
<dbReference type="InterPro" id="IPR043129">
    <property type="entry name" value="ATPase_NBD"/>
</dbReference>
<accession>A0A8H3TNQ5</accession>
<dbReference type="Proteomes" id="UP000620104">
    <property type="component" value="Unassembled WGS sequence"/>
</dbReference>
<feature type="coiled-coil region" evidence="2">
    <location>
        <begin position="393"/>
        <end position="420"/>
    </location>
</feature>
<dbReference type="FunFam" id="3.30.420.40:FF:000058">
    <property type="entry name" value="Putative actin-related protein 5"/>
    <property type="match status" value="1"/>
</dbReference>
<name>A0A8H3TNQ5_9TREE</name>
<feature type="coiled-coil region" evidence="2">
    <location>
        <begin position="458"/>
        <end position="485"/>
    </location>
</feature>
<evidence type="ECO:0008006" key="6">
    <source>
        <dbReference type="Google" id="ProtNLM"/>
    </source>
</evidence>
<dbReference type="InterPro" id="IPR004000">
    <property type="entry name" value="Actin"/>
</dbReference>
<evidence type="ECO:0000313" key="4">
    <source>
        <dbReference type="EMBL" id="GHJ83715.1"/>
    </source>
</evidence>
<dbReference type="OrthoDB" id="7340501at2759"/>
<gene>
    <name evidence="4" type="ORF">NliqN6_0117</name>
</gene>
<feature type="region of interest" description="Disordered" evidence="3">
    <location>
        <begin position="510"/>
        <end position="557"/>
    </location>
</feature>
<dbReference type="Pfam" id="PF00022">
    <property type="entry name" value="Actin"/>
    <property type="match status" value="2"/>
</dbReference>
<reference evidence="4" key="1">
    <citation type="submission" date="2020-07" db="EMBL/GenBank/DDBJ databases">
        <title>Draft Genome Sequence of a Deep-Sea Yeast, Naganishia (Cryptococcus) liquefaciens strain N6.</title>
        <authorList>
            <person name="Han Y.W."/>
            <person name="Kajitani R."/>
            <person name="Morimoto H."/>
            <person name="Parhat M."/>
            <person name="Tsubouchi H."/>
            <person name="Bakenova O."/>
            <person name="Ogata M."/>
            <person name="Argunhan B."/>
            <person name="Aoki R."/>
            <person name="Kajiwara S."/>
            <person name="Itoh T."/>
            <person name="Iwasaki H."/>
        </authorList>
    </citation>
    <scope>NUCLEOTIDE SEQUENCE</scope>
    <source>
        <strain evidence="4">N6</strain>
    </source>
</reference>
<comment type="similarity">
    <text evidence="1">Belongs to the actin family.</text>
</comment>
<protein>
    <recommendedName>
        <fullName evidence="6">Actin-like ATPase domain-containing protein</fullName>
    </recommendedName>
</protein>
<dbReference type="PANTHER" id="PTHR11937">
    <property type="entry name" value="ACTIN"/>
    <property type="match status" value="1"/>
</dbReference>
<dbReference type="Gene3D" id="3.30.420.40">
    <property type="match status" value="2"/>
</dbReference>
<sequence>MASRHSRSPTPEDASSSRYRNIRYKSDLYVQDVPTESYTRDVADFKIVDDEHEAIVVDNGTSHLRAGFASHAKPYINEPNQAAKFTSRKSAKTALYGRDCEVDSAVRPNIKTVFDGDILMTNELLETALDYTFHHLTPLSRALKGNPSHVPHPIVMTERLATPLYSRSITSELLFEAYGVPSVTYGVDSLFAFEHIQARRKGLLSGRRAKGESAAKGESGLVINMGHMSTTLIPVLNGKSMMNRAKRIPWGGSQASDLTLRLMQLKYPGFPMRVSQRQATYISHRTLYFATDYAAEVSALADPERMSAASTSVQFPYPVPEGVQRSEEELAAMAEKRKEQGKKLQEITQKRNRERTEKNQMDLMGLKDVMESKATMTDEEFEDVLLHMGYQSEQELMRDLRDLERKVKAARLRAGELEDEIEETPSFPLLDVPDAELNPEQLKEKKRQRMLKAGYETRVKLKAEKQAERERLAEIQRKDDEAREEDLQGWAEKLKQDHSATMLRMRERKKRKALLTNRKSSAAQGRMKQISELAADSPVGRKRRRGGDADDGFGADDDDWAVYREIEGTEDVDEEAVDQDHIQDLEAKLLKYDPTFTEADTMESISNRQSALVHAFLRGNEPQAGVTSEETEPGNGEAANVYQQQEESLAQAYRLHLNVEKIRIPEVWFQPSIAGVDCAGIAELAGYLLDSFGEEDKKKMMQCIYVTGGCSLIPNLKPRLERDLTMLLPFRAPLNVITDTSIPADWPVAAEWPKDPRVSAWQGMAHWASTDEARSAQISRAEWEEYGGEWLKEHRWSNWWDEGHYVD</sequence>
<comment type="caution">
    <text evidence="4">The sequence shown here is derived from an EMBL/GenBank/DDBJ whole genome shotgun (WGS) entry which is preliminary data.</text>
</comment>
<dbReference type="SMART" id="SM00268">
    <property type="entry name" value="ACTIN"/>
    <property type="match status" value="1"/>
</dbReference>
<keyword evidence="5" id="KW-1185">Reference proteome</keyword>
<keyword evidence="2" id="KW-0175">Coiled coil</keyword>
<evidence type="ECO:0000256" key="2">
    <source>
        <dbReference type="SAM" id="Coils"/>
    </source>
</evidence>